<dbReference type="InterPro" id="IPR008979">
    <property type="entry name" value="Galactose-bd-like_sf"/>
</dbReference>
<evidence type="ECO:0000259" key="2">
    <source>
        <dbReference type="PROSITE" id="PS51175"/>
    </source>
</evidence>
<dbReference type="Gene3D" id="3.20.20.80">
    <property type="entry name" value="Glycosidases"/>
    <property type="match status" value="1"/>
</dbReference>
<feature type="domain" description="CBM6" evidence="2">
    <location>
        <begin position="445"/>
        <end position="578"/>
    </location>
</feature>
<proteinExistence type="predicted"/>
<gene>
    <name evidence="3" type="ORF">Ari01nite_52030</name>
</gene>
<comment type="caution">
    <text evidence="3">The sequence shown here is derived from an EMBL/GenBank/DDBJ whole genome shotgun (WGS) entry which is preliminary data.</text>
</comment>
<dbReference type="InterPro" id="IPR005084">
    <property type="entry name" value="CBM6"/>
</dbReference>
<reference evidence="3" key="1">
    <citation type="submission" date="2021-01" db="EMBL/GenBank/DDBJ databases">
        <title>Whole genome shotgun sequence of Actinoplanes rishiriensis NBRC 108556.</title>
        <authorList>
            <person name="Komaki H."/>
            <person name="Tamura T."/>
        </authorList>
    </citation>
    <scope>NUCLEOTIDE SEQUENCE</scope>
    <source>
        <strain evidence="3">NBRC 108556</strain>
    </source>
</reference>
<accession>A0A919JZU8</accession>
<dbReference type="AlphaFoldDB" id="A0A919JZU8"/>
<dbReference type="Proteomes" id="UP000636960">
    <property type="component" value="Unassembled WGS sequence"/>
</dbReference>
<protein>
    <recommendedName>
        <fullName evidence="2">CBM6 domain-containing protein</fullName>
    </recommendedName>
</protein>
<evidence type="ECO:0000256" key="1">
    <source>
        <dbReference type="SAM" id="SignalP"/>
    </source>
</evidence>
<keyword evidence="4" id="KW-1185">Reference proteome</keyword>
<dbReference type="SUPFAM" id="SSF51445">
    <property type="entry name" value="(Trans)glycosidases"/>
    <property type="match status" value="1"/>
</dbReference>
<evidence type="ECO:0000313" key="4">
    <source>
        <dbReference type="Proteomes" id="UP000636960"/>
    </source>
</evidence>
<organism evidence="3 4">
    <name type="scientific">Paractinoplanes rishiriensis</name>
    <dbReference type="NCBI Taxonomy" id="1050105"/>
    <lineage>
        <taxon>Bacteria</taxon>
        <taxon>Bacillati</taxon>
        <taxon>Actinomycetota</taxon>
        <taxon>Actinomycetes</taxon>
        <taxon>Micromonosporales</taxon>
        <taxon>Micromonosporaceae</taxon>
        <taxon>Paractinoplanes</taxon>
    </lineage>
</organism>
<name>A0A919JZU8_9ACTN</name>
<sequence>MPTPLRSALGLVTAVIVAVPALASPAQAADAEAEVLRVDLAATTGEVRGGATGILYGLGDPGVPSRDLIAGMRPHAVSQKAPDGEQHPNGDALVVADELFDSGGKTVHIYAQDTYSRWPYQDLGIDDYLNRLRPQLAKVAQRPDRARFVWTIFNEPDGIWYQDWATKKDKFLADWTTVYRTVKDAIPEARIAGPGDTHYIENRMRDFLAYAKANDVLPDIVTWHELSADSLTHYRGNFQRYRALERELGIAPLPIEINEFTNRRDTSVPGQMIQWITMFEDTKVDAQMAYWTLAGNLSDHAVRASRANGGWWLTKWYADLTGRTVRVTPPQPSVRDTLQGLAAVDRSRKQATVLLGGTAAPVRVAVSGVDSRLFGRQVEVTVRKAAWSGYEGDAGAPPVVAAARSTVADGTVRVDLPGGDKLAAYQIIIRPAAGAPPRPDTTWSASYEAEAGTVTDATVYRQDDDSWKYTASGGHDVGSMNQAGSRVTVDVEVPRNGKYKLGITYGTNAFVGQQALYVDDAYRQLVTYPATLNWSYRGRLDLPIDLTAGRHTLSLRTSGPDGFLGGVSDVTLDRFQLTAAGVERAEHPAVTARLTAGARLDPPSGAAVLPRNGAATFYLAAAEDGYYRVSTDLAASARGTVSFSLSDQAVDAYTIPRRGDWTSTSTVFLRAGITRLKLTNRGSAPVTVGTVSQRRDAAADKAGTLIQAETGTLAGGATVVTGRWATYVGNLGNGGTLTVPRPAGRPGPHQLTVWYAQADKNTGHPYNTDAITRFADVTEAGSTAGPTRLPFRHNYTWDGFWPESYRLDLTTADGALTLGNATAWGPNIDAVQLSPLVVSTAVHRR</sequence>
<keyword evidence="1" id="KW-0732">Signal</keyword>
<feature type="signal peptide" evidence="1">
    <location>
        <begin position="1"/>
        <end position="28"/>
    </location>
</feature>
<dbReference type="PROSITE" id="PS51175">
    <property type="entry name" value="CBM6"/>
    <property type="match status" value="1"/>
</dbReference>
<dbReference type="EMBL" id="BOMV01000057">
    <property type="protein sequence ID" value="GIE97738.1"/>
    <property type="molecule type" value="Genomic_DNA"/>
</dbReference>
<dbReference type="InterPro" id="IPR017853">
    <property type="entry name" value="GH"/>
</dbReference>
<dbReference type="Gene3D" id="2.60.120.260">
    <property type="entry name" value="Galactose-binding domain-like"/>
    <property type="match status" value="3"/>
</dbReference>
<dbReference type="GO" id="GO:0030246">
    <property type="term" value="F:carbohydrate binding"/>
    <property type="evidence" value="ECO:0007669"/>
    <property type="project" value="InterPro"/>
</dbReference>
<feature type="chain" id="PRO_5038070025" description="CBM6 domain-containing protein" evidence="1">
    <location>
        <begin position="29"/>
        <end position="845"/>
    </location>
</feature>
<dbReference type="SUPFAM" id="SSF49785">
    <property type="entry name" value="Galactose-binding domain-like"/>
    <property type="match status" value="1"/>
</dbReference>
<evidence type="ECO:0000313" key="3">
    <source>
        <dbReference type="EMBL" id="GIE97738.1"/>
    </source>
</evidence>